<reference evidence="7" key="1">
    <citation type="submission" date="2020-08" db="EMBL/GenBank/DDBJ databases">
        <authorList>
            <person name="Liu C."/>
            <person name="Sun Q."/>
        </authorList>
    </citation>
    <scope>NUCLEOTIDE SEQUENCE</scope>
    <source>
        <strain evidence="7">BX16</strain>
    </source>
</reference>
<evidence type="ECO:0000313" key="8">
    <source>
        <dbReference type="Proteomes" id="UP000644115"/>
    </source>
</evidence>
<dbReference type="PANTHER" id="PTHR43229">
    <property type="entry name" value="NODULATION PROTEIN J"/>
    <property type="match status" value="1"/>
</dbReference>
<comment type="subcellular location">
    <subcellularLocation>
        <location evidence="1">Membrane</location>
        <topology evidence="1">Multi-pass membrane protein</topology>
    </subcellularLocation>
</comment>
<dbReference type="AlphaFoldDB" id="A0A923SMA8"/>
<accession>A0A923SMA8</accession>
<keyword evidence="2 5" id="KW-0812">Transmembrane</keyword>
<sequence length="306" mass="33190">MSTAFILIKRNIKLFFKDKGMFFTSLITPAILLVLYVTFLGNVYRDSFTSNLPDSLKLSEDIIEGLVGGQLISSILAVSCVTVAFCSNFLMVQDKANGTIRDLRISPVKAATLSLSYYIATLFSTLIICFVATGICLAYVAIVGWYMSLSDIFFLFLDILLLVLFGTALSSIINLFLSTQGQISAVGTIISAGYGFICGAYMPISSFSEGLQKLISFLPGTYGTSLIRNHTMQGVFAEMQNQGIPTKVVEKLKDSIDCNVYFFGSQVNIGAMYMILGITILVLIVSYILLNKARTGKAALVKGSGA</sequence>
<protein>
    <submittedName>
        <fullName evidence="7">ABC transporter permease</fullName>
    </submittedName>
</protein>
<dbReference type="PANTHER" id="PTHR43229:SF2">
    <property type="entry name" value="NODULATION PROTEIN J"/>
    <property type="match status" value="1"/>
</dbReference>
<organism evidence="7 8">
    <name type="scientific">Lentihominibacter faecis</name>
    <dbReference type="NCBI Taxonomy" id="2764712"/>
    <lineage>
        <taxon>Bacteria</taxon>
        <taxon>Bacillati</taxon>
        <taxon>Bacillota</taxon>
        <taxon>Clostridia</taxon>
        <taxon>Peptostreptococcales</taxon>
        <taxon>Anaerovoracaceae</taxon>
        <taxon>Lentihominibacter</taxon>
    </lineage>
</organism>
<feature type="transmembrane region" description="Helical" evidence="5">
    <location>
        <begin position="152"/>
        <end position="176"/>
    </location>
</feature>
<feature type="domain" description="ABC-2 type transporter transmembrane" evidence="6">
    <location>
        <begin position="5"/>
        <end position="228"/>
    </location>
</feature>
<gene>
    <name evidence="7" type="ORF">H8876_09045</name>
</gene>
<evidence type="ECO:0000256" key="4">
    <source>
        <dbReference type="ARBA" id="ARBA00023136"/>
    </source>
</evidence>
<feature type="transmembrane region" description="Helical" evidence="5">
    <location>
        <begin position="71"/>
        <end position="92"/>
    </location>
</feature>
<evidence type="ECO:0000256" key="2">
    <source>
        <dbReference type="ARBA" id="ARBA00022692"/>
    </source>
</evidence>
<evidence type="ECO:0000256" key="3">
    <source>
        <dbReference type="ARBA" id="ARBA00022989"/>
    </source>
</evidence>
<feature type="transmembrane region" description="Helical" evidence="5">
    <location>
        <begin position="271"/>
        <end position="290"/>
    </location>
</feature>
<evidence type="ECO:0000256" key="1">
    <source>
        <dbReference type="ARBA" id="ARBA00004141"/>
    </source>
</evidence>
<keyword evidence="4 5" id="KW-0472">Membrane</keyword>
<name>A0A923SMA8_9FIRM</name>
<feature type="transmembrane region" description="Helical" evidence="5">
    <location>
        <begin position="21"/>
        <end position="44"/>
    </location>
</feature>
<dbReference type="EMBL" id="JACRWC010000109">
    <property type="protein sequence ID" value="MBC6000144.1"/>
    <property type="molecule type" value="Genomic_DNA"/>
</dbReference>
<comment type="caution">
    <text evidence="7">The sequence shown here is derived from an EMBL/GenBank/DDBJ whole genome shotgun (WGS) entry which is preliminary data.</text>
</comment>
<evidence type="ECO:0000256" key="5">
    <source>
        <dbReference type="SAM" id="Phobius"/>
    </source>
</evidence>
<dbReference type="InterPro" id="IPR051784">
    <property type="entry name" value="Nod_factor_ABC_transporter"/>
</dbReference>
<keyword evidence="3 5" id="KW-1133">Transmembrane helix</keyword>
<dbReference type="Pfam" id="PF01061">
    <property type="entry name" value="ABC2_membrane"/>
    <property type="match status" value="1"/>
</dbReference>
<dbReference type="RefSeq" id="WP_249287470.1">
    <property type="nucleotide sequence ID" value="NZ_JACRWC010000109.1"/>
</dbReference>
<dbReference type="GO" id="GO:0140359">
    <property type="term" value="F:ABC-type transporter activity"/>
    <property type="evidence" value="ECO:0007669"/>
    <property type="project" value="InterPro"/>
</dbReference>
<dbReference type="Proteomes" id="UP000644115">
    <property type="component" value="Unassembled WGS sequence"/>
</dbReference>
<evidence type="ECO:0000313" key="7">
    <source>
        <dbReference type="EMBL" id="MBC6000144.1"/>
    </source>
</evidence>
<feature type="transmembrane region" description="Helical" evidence="5">
    <location>
        <begin position="183"/>
        <end position="204"/>
    </location>
</feature>
<proteinExistence type="predicted"/>
<feature type="transmembrane region" description="Helical" evidence="5">
    <location>
        <begin position="113"/>
        <end position="146"/>
    </location>
</feature>
<keyword evidence="8" id="KW-1185">Reference proteome</keyword>
<evidence type="ECO:0000259" key="6">
    <source>
        <dbReference type="Pfam" id="PF01061"/>
    </source>
</evidence>
<dbReference type="InterPro" id="IPR013525">
    <property type="entry name" value="ABC2_TM"/>
</dbReference>
<dbReference type="GO" id="GO:0016020">
    <property type="term" value="C:membrane"/>
    <property type="evidence" value="ECO:0007669"/>
    <property type="project" value="UniProtKB-SubCell"/>
</dbReference>